<name>A0A126V2V5_9RHOB</name>
<dbReference type="Gene3D" id="3.30.70.920">
    <property type="match status" value="1"/>
</dbReference>
<dbReference type="PROSITE" id="PS00519">
    <property type="entry name" value="HTH_ASNC_1"/>
    <property type="match status" value="1"/>
</dbReference>
<dbReference type="PANTHER" id="PTHR30154">
    <property type="entry name" value="LEUCINE-RESPONSIVE REGULATORY PROTEIN"/>
    <property type="match status" value="1"/>
</dbReference>
<dbReference type="GO" id="GO:0005829">
    <property type="term" value="C:cytosol"/>
    <property type="evidence" value="ECO:0007669"/>
    <property type="project" value="TreeGrafter"/>
</dbReference>
<evidence type="ECO:0000313" key="5">
    <source>
        <dbReference type="EMBL" id="AML52275.1"/>
    </source>
</evidence>
<dbReference type="Proteomes" id="UP000070371">
    <property type="component" value="Chromosome"/>
</dbReference>
<dbReference type="PROSITE" id="PS50956">
    <property type="entry name" value="HTH_ASNC_2"/>
    <property type="match status" value="1"/>
</dbReference>
<dbReference type="InterPro" id="IPR036388">
    <property type="entry name" value="WH-like_DNA-bd_sf"/>
</dbReference>
<feature type="domain" description="HTH asnC-type" evidence="4">
    <location>
        <begin position="6"/>
        <end position="67"/>
    </location>
</feature>
<dbReference type="CDD" id="cd00090">
    <property type="entry name" value="HTH_ARSR"/>
    <property type="match status" value="1"/>
</dbReference>
<evidence type="ECO:0000313" key="6">
    <source>
        <dbReference type="Proteomes" id="UP000070371"/>
    </source>
</evidence>
<evidence type="ECO:0000259" key="4">
    <source>
        <dbReference type="PROSITE" id="PS50956"/>
    </source>
</evidence>
<dbReference type="Pfam" id="PF13412">
    <property type="entry name" value="HTH_24"/>
    <property type="match status" value="1"/>
</dbReference>
<keyword evidence="2" id="KW-0238">DNA-binding</keyword>
<dbReference type="InterPro" id="IPR019887">
    <property type="entry name" value="Tscrpt_reg_AsnC/Lrp_C"/>
</dbReference>
<evidence type="ECO:0000256" key="2">
    <source>
        <dbReference type="ARBA" id="ARBA00023125"/>
    </source>
</evidence>
<dbReference type="Gene3D" id="1.10.10.10">
    <property type="entry name" value="Winged helix-like DNA-binding domain superfamily/Winged helix DNA-binding domain"/>
    <property type="match status" value="1"/>
</dbReference>
<dbReference type="KEGG" id="hat:RC74_14220"/>
<keyword evidence="3" id="KW-0804">Transcription</keyword>
<dbReference type="SUPFAM" id="SSF54909">
    <property type="entry name" value="Dimeric alpha+beta barrel"/>
    <property type="match status" value="1"/>
</dbReference>
<dbReference type="GO" id="GO:0006355">
    <property type="term" value="P:regulation of DNA-templated transcription"/>
    <property type="evidence" value="ECO:0007669"/>
    <property type="project" value="UniProtKB-ARBA"/>
</dbReference>
<gene>
    <name evidence="5" type="ORF">RC74_14220</name>
</gene>
<dbReference type="EMBL" id="CP014327">
    <property type="protein sequence ID" value="AML52275.1"/>
    <property type="molecule type" value="Genomic_DNA"/>
</dbReference>
<dbReference type="SMART" id="SM00344">
    <property type="entry name" value="HTH_ASNC"/>
    <property type="match status" value="1"/>
</dbReference>
<dbReference type="STRING" id="1579316.RC74_14220"/>
<sequence length="151" mass="16858">MTKIELDVTDHRILRVLRQEGRISNLDLAQRVGLSPTPCSRRVRRLETSGVITGYSAQINPTAMGHGVTVMVNIRLSRQGPADIEEFLAAVKRMPEVTECLLVTGNLDYILKARARDVEELKDFVLAKLKKIPCVSDTTTMLILETIKQAD</sequence>
<dbReference type="SUPFAM" id="SSF46785">
    <property type="entry name" value="Winged helix' DNA-binding domain"/>
    <property type="match status" value="1"/>
</dbReference>
<dbReference type="OrthoDB" id="9803143at2"/>
<dbReference type="InterPro" id="IPR019885">
    <property type="entry name" value="Tscrpt_reg_HTH_AsnC-type_CS"/>
</dbReference>
<keyword evidence="1" id="KW-0805">Transcription regulation</keyword>
<reference evidence="5 6" key="1">
    <citation type="submission" date="2016-02" db="EMBL/GenBank/DDBJ databases">
        <title>Complete genome sequence of Halocynthiibacter arcticus PAMC 20958t from arctic marine sediment.</title>
        <authorList>
            <person name="Lee Y.M."/>
            <person name="Baek K."/>
            <person name="Lee H.K."/>
            <person name="Shin S.C."/>
        </authorList>
    </citation>
    <scope>NUCLEOTIDE SEQUENCE [LARGE SCALE GENOMIC DNA]</scope>
    <source>
        <strain evidence="5">PAMC 20958</strain>
    </source>
</reference>
<dbReference type="GO" id="GO:0043565">
    <property type="term" value="F:sequence-specific DNA binding"/>
    <property type="evidence" value="ECO:0007669"/>
    <property type="project" value="InterPro"/>
</dbReference>
<dbReference type="InterPro" id="IPR000485">
    <property type="entry name" value="AsnC-type_HTH_dom"/>
</dbReference>
<accession>A0A126V2V5</accession>
<dbReference type="PRINTS" id="PR00033">
    <property type="entry name" value="HTHASNC"/>
</dbReference>
<dbReference type="RefSeq" id="WP_039001230.1">
    <property type="nucleotide sequence ID" value="NZ_CP014327.1"/>
</dbReference>
<dbReference type="InterPro" id="IPR011991">
    <property type="entry name" value="ArsR-like_HTH"/>
</dbReference>
<dbReference type="GO" id="GO:0043200">
    <property type="term" value="P:response to amino acid"/>
    <property type="evidence" value="ECO:0007669"/>
    <property type="project" value="TreeGrafter"/>
</dbReference>
<dbReference type="AlphaFoldDB" id="A0A126V2V5"/>
<evidence type="ECO:0000256" key="3">
    <source>
        <dbReference type="ARBA" id="ARBA00023163"/>
    </source>
</evidence>
<dbReference type="Pfam" id="PF01037">
    <property type="entry name" value="AsnC_trans_reg"/>
    <property type="match status" value="1"/>
</dbReference>
<dbReference type="InterPro" id="IPR036390">
    <property type="entry name" value="WH_DNA-bd_sf"/>
</dbReference>
<proteinExistence type="predicted"/>
<organism evidence="5 6">
    <name type="scientific">Falsihalocynthiibacter arcticus</name>
    <dbReference type="NCBI Taxonomy" id="1579316"/>
    <lineage>
        <taxon>Bacteria</taxon>
        <taxon>Pseudomonadati</taxon>
        <taxon>Pseudomonadota</taxon>
        <taxon>Alphaproteobacteria</taxon>
        <taxon>Rhodobacterales</taxon>
        <taxon>Roseobacteraceae</taxon>
        <taxon>Falsihalocynthiibacter</taxon>
    </lineage>
</organism>
<keyword evidence="6" id="KW-1185">Reference proteome</keyword>
<dbReference type="InterPro" id="IPR011008">
    <property type="entry name" value="Dimeric_a/b-barrel"/>
</dbReference>
<dbReference type="InterPro" id="IPR019888">
    <property type="entry name" value="Tscrpt_reg_AsnC-like"/>
</dbReference>
<evidence type="ECO:0000256" key="1">
    <source>
        <dbReference type="ARBA" id="ARBA00023015"/>
    </source>
</evidence>
<protein>
    <submittedName>
        <fullName evidence="5">AsnC family transcriptional regulator</fullName>
    </submittedName>
</protein>
<dbReference type="PANTHER" id="PTHR30154:SF34">
    <property type="entry name" value="TRANSCRIPTIONAL REGULATOR AZLB"/>
    <property type="match status" value="1"/>
</dbReference>